<name>A0A8X8W2Z9_SALSN</name>
<accession>A0A8X8W2Z9</accession>
<protein>
    <submittedName>
        <fullName evidence="1">Uncharacterized protein</fullName>
    </submittedName>
</protein>
<dbReference type="EMBL" id="PNBA02000021">
    <property type="protein sequence ID" value="KAG6386919.1"/>
    <property type="molecule type" value="Genomic_DNA"/>
</dbReference>
<organism evidence="1">
    <name type="scientific">Salvia splendens</name>
    <name type="common">Scarlet sage</name>
    <dbReference type="NCBI Taxonomy" id="180675"/>
    <lineage>
        <taxon>Eukaryota</taxon>
        <taxon>Viridiplantae</taxon>
        <taxon>Streptophyta</taxon>
        <taxon>Embryophyta</taxon>
        <taxon>Tracheophyta</taxon>
        <taxon>Spermatophyta</taxon>
        <taxon>Magnoliopsida</taxon>
        <taxon>eudicotyledons</taxon>
        <taxon>Gunneridae</taxon>
        <taxon>Pentapetalae</taxon>
        <taxon>asterids</taxon>
        <taxon>lamiids</taxon>
        <taxon>Lamiales</taxon>
        <taxon>Lamiaceae</taxon>
        <taxon>Nepetoideae</taxon>
        <taxon>Mentheae</taxon>
        <taxon>Salviinae</taxon>
        <taxon>Salvia</taxon>
        <taxon>Salvia subgen. Calosphace</taxon>
        <taxon>core Calosphace</taxon>
    </lineage>
</organism>
<evidence type="ECO:0000313" key="2">
    <source>
        <dbReference type="Proteomes" id="UP000298416"/>
    </source>
</evidence>
<evidence type="ECO:0000313" key="1">
    <source>
        <dbReference type="EMBL" id="KAG6386919.1"/>
    </source>
</evidence>
<keyword evidence="2" id="KW-1185">Reference proteome</keyword>
<sequence>MKKYSNDNLSPEFKYYDAFLLTHKWQHNVVPWAKKATKRKGKANATEPPATAQPKVHIQGIIDASYMKSLIHTMKLFEETRDKGMKKM</sequence>
<dbReference type="Proteomes" id="UP000298416">
    <property type="component" value="Unassembled WGS sequence"/>
</dbReference>
<dbReference type="AlphaFoldDB" id="A0A8X8W2Z9"/>
<reference evidence="1" key="1">
    <citation type="submission" date="2018-01" db="EMBL/GenBank/DDBJ databases">
        <authorList>
            <person name="Mao J.F."/>
        </authorList>
    </citation>
    <scope>NUCLEOTIDE SEQUENCE</scope>
    <source>
        <strain evidence="1">Huo1</strain>
        <tissue evidence="1">Leaf</tissue>
    </source>
</reference>
<proteinExistence type="predicted"/>
<gene>
    <name evidence="1" type="ORF">SASPL_152099</name>
</gene>
<comment type="caution">
    <text evidence="1">The sequence shown here is derived from an EMBL/GenBank/DDBJ whole genome shotgun (WGS) entry which is preliminary data.</text>
</comment>
<reference evidence="1" key="2">
    <citation type="submission" date="2020-08" db="EMBL/GenBank/DDBJ databases">
        <title>Plant Genome Project.</title>
        <authorList>
            <person name="Zhang R.-G."/>
        </authorList>
    </citation>
    <scope>NUCLEOTIDE SEQUENCE</scope>
    <source>
        <strain evidence="1">Huo1</strain>
        <tissue evidence="1">Leaf</tissue>
    </source>
</reference>